<evidence type="ECO:0000313" key="2">
    <source>
        <dbReference type="EMBL" id="MBC2593852.1"/>
    </source>
</evidence>
<sequence>MTEQEREYVHALEQAVLQAEHVMADWECARRKGYLPNAQRFVFGTADHIRRVRKQQNVIQRPATGVEGQGNAGSPDQT</sequence>
<gene>
    <name evidence="2" type="ORF">H5P28_06220</name>
</gene>
<name>A0A842HBQ8_9BACT</name>
<comment type="caution">
    <text evidence="2">The sequence shown here is derived from an EMBL/GenBank/DDBJ whole genome shotgun (WGS) entry which is preliminary data.</text>
</comment>
<proteinExistence type="predicted"/>
<accession>A0A842HBQ8</accession>
<dbReference type="EMBL" id="JACHVB010000016">
    <property type="protein sequence ID" value="MBC2593852.1"/>
    <property type="molecule type" value="Genomic_DNA"/>
</dbReference>
<dbReference type="Proteomes" id="UP000546464">
    <property type="component" value="Unassembled WGS sequence"/>
</dbReference>
<dbReference type="AlphaFoldDB" id="A0A842HBQ8"/>
<organism evidence="2 3">
    <name type="scientific">Ruficoccus amylovorans</name>
    <dbReference type="NCBI Taxonomy" id="1804625"/>
    <lineage>
        <taxon>Bacteria</taxon>
        <taxon>Pseudomonadati</taxon>
        <taxon>Verrucomicrobiota</taxon>
        <taxon>Opitutia</taxon>
        <taxon>Puniceicoccales</taxon>
        <taxon>Cerasicoccaceae</taxon>
        <taxon>Ruficoccus</taxon>
    </lineage>
</organism>
<feature type="region of interest" description="Disordered" evidence="1">
    <location>
        <begin position="58"/>
        <end position="78"/>
    </location>
</feature>
<dbReference type="RefSeq" id="WP_185674852.1">
    <property type="nucleotide sequence ID" value="NZ_JACHVB010000016.1"/>
</dbReference>
<keyword evidence="3" id="KW-1185">Reference proteome</keyword>
<protein>
    <submittedName>
        <fullName evidence="2">Uncharacterized protein</fullName>
    </submittedName>
</protein>
<reference evidence="2 3" key="1">
    <citation type="submission" date="2020-07" db="EMBL/GenBank/DDBJ databases">
        <authorList>
            <person name="Feng X."/>
        </authorList>
    </citation>
    <scope>NUCLEOTIDE SEQUENCE [LARGE SCALE GENOMIC DNA]</scope>
    <source>
        <strain evidence="2 3">JCM31066</strain>
    </source>
</reference>
<evidence type="ECO:0000313" key="3">
    <source>
        <dbReference type="Proteomes" id="UP000546464"/>
    </source>
</evidence>
<evidence type="ECO:0000256" key="1">
    <source>
        <dbReference type="SAM" id="MobiDB-lite"/>
    </source>
</evidence>